<feature type="region of interest" description="Disordered" evidence="7">
    <location>
        <begin position="170"/>
        <end position="191"/>
    </location>
</feature>
<reference evidence="10" key="1">
    <citation type="thesis" date="2020" institute="ProQuest LLC" country="789 East Eisenhower Parkway, Ann Arbor, MI, USA">
        <title>Comparative Genomics and Chromosome Evolution.</title>
        <authorList>
            <person name="Mudd A.B."/>
        </authorList>
    </citation>
    <scope>NUCLEOTIDE SEQUENCE</scope>
    <source>
        <strain evidence="10">237g6f4</strain>
        <tissue evidence="10">Blood</tissue>
    </source>
</reference>
<gene>
    <name evidence="10" type="ORF">GDO81_018152</name>
</gene>
<proteinExistence type="predicted"/>
<dbReference type="Pfam" id="PF07738">
    <property type="entry name" value="Sad1_UNC"/>
    <property type="match status" value="1"/>
</dbReference>
<evidence type="ECO:0000256" key="6">
    <source>
        <dbReference type="SAM" id="Coils"/>
    </source>
</evidence>
<dbReference type="GO" id="GO:0043495">
    <property type="term" value="F:protein-membrane adaptor activity"/>
    <property type="evidence" value="ECO:0007669"/>
    <property type="project" value="TreeGrafter"/>
</dbReference>
<evidence type="ECO:0000313" key="10">
    <source>
        <dbReference type="EMBL" id="KAG8556641.1"/>
    </source>
</evidence>
<dbReference type="InterPro" id="IPR045119">
    <property type="entry name" value="SUN1-5"/>
</dbReference>
<keyword evidence="2 8" id="KW-1133">Transmembrane helix</keyword>
<evidence type="ECO:0000256" key="8">
    <source>
        <dbReference type="SAM" id="Phobius"/>
    </source>
</evidence>
<feature type="domain" description="SUN" evidence="9">
    <location>
        <begin position="592"/>
        <end position="753"/>
    </location>
</feature>
<dbReference type="PANTHER" id="PTHR12911">
    <property type="entry name" value="SAD1/UNC-84-LIKE PROTEIN-RELATED"/>
    <property type="match status" value="1"/>
</dbReference>
<organism evidence="10 11">
    <name type="scientific">Engystomops pustulosus</name>
    <name type="common">Tungara frog</name>
    <name type="synonym">Physalaemus pustulosus</name>
    <dbReference type="NCBI Taxonomy" id="76066"/>
    <lineage>
        <taxon>Eukaryota</taxon>
        <taxon>Metazoa</taxon>
        <taxon>Chordata</taxon>
        <taxon>Craniata</taxon>
        <taxon>Vertebrata</taxon>
        <taxon>Euteleostomi</taxon>
        <taxon>Amphibia</taxon>
        <taxon>Batrachia</taxon>
        <taxon>Anura</taxon>
        <taxon>Neobatrachia</taxon>
        <taxon>Hyloidea</taxon>
        <taxon>Leptodactylidae</taxon>
        <taxon>Leiuperinae</taxon>
        <taxon>Engystomops</taxon>
    </lineage>
</organism>
<dbReference type="EMBL" id="WNYA01000009">
    <property type="protein sequence ID" value="KAG8556641.1"/>
    <property type="molecule type" value="Genomic_DNA"/>
</dbReference>
<dbReference type="Proteomes" id="UP000824782">
    <property type="component" value="Unassembled WGS sequence"/>
</dbReference>
<keyword evidence="1 8" id="KW-0812">Transmembrane</keyword>
<dbReference type="PROSITE" id="PS51469">
    <property type="entry name" value="SUN"/>
    <property type="match status" value="1"/>
</dbReference>
<accession>A0AAV7AC33</accession>
<evidence type="ECO:0000256" key="2">
    <source>
        <dbReference type="ARBA" id="ARBA00022989"/>
    </source>
</evidence>
<dbReference type="PANTHER" id="PTHR12911:SF22">
    <property type="entry name" value="SUN DOMAIN-CONTAINING PROTEIN 2"/>
    <property type="match status" value="1"/>
</dbReference>
<evidence type="ECO:0000256" key="7">
    <source>
        <dbReference type="SAM" id="MobiDB-lite"/>
    </source>
</evidence>
<dbReference type="GO" id="GO:0034993">
    <property type="term" value="C:meiotic nuclear membrane microtubule tethering complex"/>
    <property type="evidence" value="ECO:0007669"/>
    <property type="project" value="TreeGrafter"/>
</dbReference>
<dbReference type="Pfam" id="PF18580">
    <property type="entry name" value="HTH_SUN2"/>
    <property type="match status" value="1"/>
</dbReference>
<dbReference type="GO" id="GO:0005637">
    <property type="term" value="C:nuclear inner membrane"/>
    <property type="evidence" value="ECO:0007669"/>
    <property type="project" value="UniProtKB-SubCell"/>
</dbReference>
<evidence type="ECO:0000256" key="4">
    <source>
        <dbReference type="ARBA" id="ARBA00023136"/>
    </source>
</evidence>
<evidence type="ECO:0000259" key="9">
    <source>
        <dbReference type="PROSITE" id="PS51469"/>
    </source>
</evidence>
<evidence type="ECO:0000256" key="3">
    <source>
        <dbReference type="ARBA" id="ARBA00023054"/>
    </source>
</evidence>
<evidence type="ECO:0000256" key="5">
    <source>
        <dbReference type="ARBA" id="ARBA00037816"/>
    </source>
</evidence>
<keyword evidence="3 6" id="KW-0175">Coiled coil</keyword>
<feature type="coiled-coil region" evidence="6">
    <location>
        <begin position="320"/>
        <end position="347"/>
    </location>
</feature>
<comment type="subcellular location">
    <subcellularLocation>
        <location evidence="5">Nucleus inner membrane</location>
        <topology evidence="5">Single-pass type II membrane protein</topology>
    </subcellularLocation>
</comment>
<evidence type="ECO:0000256" key="1">
    <source>
        <dbReference type="ARBA" id="ARBA00022692"/>
    </source>
</evidence>
<dbReference type="Gene3D" id="2.60.120.260">
    <property type="entry name" value="Galactose-binding domain-like"/>
    <property type="match status" value="1"/>
</dbReference>
<dbReference type="FunFam" id="2.60.120.260:FF:000009">
    <property type="entry name" value="SUN domain-containing protein 1 isoform X1"/>
    <property type="match status" value="1"/>
</dbReference>
<sequence length="754" mass="85108">MCQIRCIPADSLILSYLLVQSRNKVTKNTGDTFAEVGHLEEKSGYSSGALQLDKVNMSRRSKRLSAIDLEDDRISTSSLESQHLFRDSPVRTSRRKVTTIRRVPSSQQTTEHTYYSETSSYVTRDKSDVSAALEETGYGGSTWGESDLVRKRLGVDVSYNNNTKNGFSEVQPAAYDKSTSSSGYSSEEDYTSNSYSQRGNAHMSQWRKLIHQLLSYPGRVFGLLYWWIGTTWYRLTTAASLLDVFILTRHYSVLKKVLQILFLLLFLALIATGLWYFYPFGLQDLFVVPKATISAAENPTKDDSLRKVDPGPQNLLLSFQNELVSRMESLEKRFQGLENEQKSLKQGGTSLKAVSGLSRDEVVQVFSDLSSSKEAALKEHILQEGAAKTEIELATIKKEQQHSLQEANEKINRMSKEIEGQILQLRTEVKSSPQNMKEIFTHDVGKLETKLLSLQQELEAVRKAQSEISLQMKSVPEQIRGVKDEVQSLFPVWFQSNMERKDGGSASLSEIFLRRDELEKYLVELERKILAGVTADKQLWASQAHVNIDRELQASGLSGVSQEEVYEIVNRALQRYSEDRIGLVDYALESSGASVLNTRCSETYETRTALISLFGVPLWYQSQSPRVILQPDSNPGNCWAFRGSQGYAVIRLSSRIRPTSVTLDHIPRSLSPKSTIASAPKEFSVYGLVEETQKEGVLLGNFTYNQNGNPIQTFPLQGKNISTFDFIELRIQSNWGHPEYTCIYRFRVHGEAEP</sequence>
<dbReference type="AlphaFoldDB" id="A0AAV7AC33"/>
<name>A0AAV7AC33_ENGPU</name>
<dbReference type="InterPro" id="IPR012919">
    <property type="entry name" value="SUN_dom"/>
</dbReference>
<keyword evidence="11" id="KW-1185">Reference proteome</keyword>
<feature type="coiled-coil region" evidence="6">
    <location>
        <begin position="397"/>
        <end position="464"/>
    </location>
</feature>
<protein>
    <recommendedName>
        <fullName evidence="9">SUN domain-containing protein</fullName>
    </recommendedName>
</protein>
<evidence type="ECO:0000313" key="11">
    <source>
        <dbReference type="Proteomes" id="UP000824782"/>
    </source>
</evidence>
<feature type="transmembrane region" description="Helical" evidence="8">
    <location>
        <begin position="260"/>
        <end position="278"/>
    </location>
</feature>
<keyword evidence="4 8" id="KW-0472">Membrane</keyword>
<dbReference type="InterPro" id="IPR040994">
    <property type="entry name" value="Sun_CC2"/>
</dbReference>
<comment type="caution">
    <text evidence="10">The sequence shown here is derived from an EMBL/GenBank/DDBJ whole genome shotgun (WGS) entry which is preliminary data.</text>
</comment>
<feature type="transmembrane region" description="Helical" evidence="8">
    <location>
        <begin position="224"/>
        <end position="248"/>
    </location>
</feature>